<dbReference type="Proteomes" id="UP000781932">
    <property type="component" value="Unassembled WGS sequence"/>
</dbReference>
<dbReference type="InterPro" id="IPR025676">
    <property type="entry name" value="Clr5_dom"/>
</dbReference>
<keyword evidence="3" id="KW-1185">Reference proteome</keyword>
<name>A0A9P6IFD4_9PEZI</name>
<evidence type="ECO:0000259" key="1">
    <source>
        <dbReference type="Pfam" id="PF14420"/>
    </source>
</evidence>
<organism evidence="2 3">
    <name type="scientific">Colletotrichum karsti</name>
    <dbReference type="NCBI Taxonomy" id="1095194"/>
    <lineage>
        <taxon>Eukaryota</taxon>
        <taxon>Fungi</taxon>
        <taxon>Dikarya</taxon>
        <taxon>Ascomycota</taxon>
        <taxon>Pezizomycotina</taxon>
        <taxon>Sordariomycetes</taxon>
        <taxon>Hypocreomycetidae</taxon>
        <taxon>Glomerellales</taxon>
        <taxon>Glomerellaceae</taxon>
        <taxon>Colletotrichum</taxon>
        <taxon>Colletotrichum boninense species complex</taxon>
    </lineage>
</organism>
<evidence type="ECO:0000313" key="2">
    <source>
        <dbReference type="EMBL" id="KAF9881824.1"/>
    </source>
</evidence>
<dbReference type="PANTHER" id="PTHR38788:SF3">
    <property type="entry name" value="CLR5 DOMAIN-CONTAINING PROTEIN"/>
    <property type="match status" value="1"/>
</dbReference>
<feature type="domain" description="Clr5" evidence="1">
    <location>
        <begin position="3"/>
        <end position="55"/>
    </location>
</feature>
<reference evidence="2" key="1">
    <citation type="submission" date="2020-03" db="EMBL/GenBank/DDBJ databases">
        <authorList>
            <person name="He L."/>
        </authorList>
    </citation>
    <scope>NUCLEOTIDE SEQUENCE</scope>
    <source>
        <strain evidence="2">CkLH20</strain>
    </source>
</reference>
<protein>
    <recommendedName>
        <fullName evidence="1">Clr5 domain-containing protein</fullName>
    </recommendedName>
</protein>
<dbReference type="GeneID" id="62156764"/>
<evidence type="ECO:0000313" key="3">
    <source>
        <dbReference type="Proteomes" id="UP000781932"/>
    </source>
</evidence>
<gene>
    <name evidence="2" type="ORF">CkaCkLH20_00970</name>
</gene>
<sequence length="476" mass="55259">MSPRDWEAKKEIIRRLYLIENLPLKELIDMMRRMHGFHATERMYKRQFVKWGWKKYNTKGLQDGLVERPPGKATCRRPPRGRMIRFSASNIDILYFASNMPVMLNHGSNLDRMKHAILTSQRDLIYGTLRRDPEWTTRDRLNICKTSGDLVIETTWVANNLFMVGDLQKAGAVFRQVFRSLETVIDDEPITFFEPLLLDMPYHIKDYELRVAYLRHLWQLLDLKRPGEPVTLIAAMMSKLEAEEDKYFYHTTEEMHRVKRDLYIEALGEDDLRSIHSERELLGVEDHNDDSLRRCERIFRNYELLLARTIDQFGQFSAEAFDVELKQIAAASLLAPLFGLAMGLYDKYLDRVRSATGDKSIDEWEHAVLDQYSNINYRIGSFQTKSGNVEAGITAFNKSITAALYAMATVNDESIRLDYACDILYTRYELVEALDKCGRNGEADEVRAAIASSEYLEAVMQDDLGENFEEYVSLLC</sequence>
<reference evidence="2" key="2">
    <citation type="submission" date="2020-11" db="EMBL/GenBank/DDBJ databases">
        <title>Whole genome sequencing of Colletotrichum sp.</title>
        <authorList>
            <person name="Li H."/>
        </authorList>
    </citation>
    <scope>NUCLEOTIDE SEQUENCE</scope>
    <source>
        <strain evidence="2">CkLH20</strain>
    </source>
</reference>
<dbReference type="OrthoDB" id="5308957at2759"/>
<proteinExistence type="predicted"/>
<dbReference type="PANTHER" id="PTHR38788">
    <property type="entry name" value="CLR5 DOMAIN-CONTAINING PROTEIN"/>
    <property type="match status" value="1"/>
</dbReference>
<dbReference type="EMBL" id="JAATWM020000002">
    <property type="protein sequence ID" value="KAF9881824.1"/>
    <property type="molecule type" value="Genomic_DNA"/>
</dbReference>
<dbReference type="RefSeq" id="XP_038751285.1">
    <property type="nucleotide sequence ID" value="XM_038883690.1"/>
</dbReference>
<accession>A0A9P6IFD4</accession>
<comment type="caution">
    <text evidence="2">The sequence shown here is derived from an EMBL/GenBank/DDBJ whole genome shotgun (WGS) entry which is preliminary data.</text>
</comment>
<dbReference type="AlphaFoldDB" id="A0A9P6IFD4"/>
<dbReference type="Pfam" id="PF14420">
    <property type="entry name" value="Clr5"/>
    <property type="match status" value="1"/>
</dbReference>